<comment type="subcellular location">
    <subcellularLocation>
        <location evidence="1">Membrane</location>
        <topology evidence="1">Multi-pass membrane protein</topology>
    </subcellularLocation>
</comment>
<protein>
    <submittedName>
        <fullName evidence="7">Uncharacterized protein</fullName>
    </submittedName>
</protein>
<organism evidence="7 8">
    <name type="scientific">Cyclostephanos tholiformis</name>
    <dbReference type="NCBI Taxonomy" id="382380"/>
    <lineage>
        <taxon>Eukaryota</taxon>
        <taxon>Sar</taxon>
        <taxon>Stramenopiles</taxon>
        <taxon>Ochrophyta</taxon>
        <taxon>Bacillariophyta</taxon>
        <taxon>Coscinodiscophyceae</taxon>
        <taxon>Thalassiosirophycidae</taxon>
        <taxon>Stephanodiscales</taxon>
        <taxon>Stephanodiscaceae</taxon>
        <taxon>Cyclostephanos</taxon>
    </lineage>
</organism>
<dbReference type="InterPro" id="IPR037185">
    <property type="entry name" value="EmrE-like"/>
</dbReference>
<evidence type="ECO:0000256" key="3">
    <source>
        <dbReference type="ARBA" id="ARBA00022989"/>
    </source>
</evidence>
<feature type="transmembrane region" description="Helical" evidence="5">
    <location>
        <begin position="130"/>
        <end position="151"/>
    </location>
</feature>
<keyword evidence="6" id="KW-0732">Signal</keyword>
<gene>
    <name evidence="7" type="ORF">ACHAXA_004903</name>
</gene>
<accession>A0ABD3RWZ3</accession>
<feature type="transmembrane region" description="Helical" evidence="5">
    <location>
        <begin position="73"/>
        <end position="95"/>
    </location>
</feature>
<proteinExistence type="predicted"/>
<reference evidence="7 8" key="1">
    <citation type="submission" date="2024-10" db="EMBL/GenBank/DDBJ databases">
        <title>Updated reference genomes for cyclostephanoid diatoms.</title>
        <authorList>
            <person name="Roberts W.R."/>
            <person name="Alverson A.J."/>
        </authorList>
    </citation>
    <scope>NUCLEOTIDE SEQUENCE [LARGE SCALE GENOMIC DNA]</scope>
    <source>
        <strain evidence="7 8">AJA228-03</strain>
    </source>
</reference>
<feature type="transmembrane region" description="Helical" evidence="5">
    <location>
        <begin position="35"/>
        <end position="53"/>
    </location>
</feature>
<dbReference type="AlphaFoldDB" id="A0ABD3RWZ3"/>
<evidence type="ECO:0000256" key="6">
    <source>
        <dbReference type="SAM" id="SignalP"/>
    </source>
</evidence>
<evidence type="ECO:0000256" key="1">
    <source>
        <dbReference type="ARBA" id="ARBA00004141"/>
    </source>
</evidence>
<feature type="signal peptide" evidence="6">
    <location>
        <begin position="1"/>
        <end position="19"/>
    </location>
</feature>
<evidence type="ECO:0000313" key="8">
    <source>
        <dbReference type="Proteomes" id="UP001530377"/>
    </source>
</evidence>
<keyword evidence="2 5" id="KW-0812">Transmembrane</keyword>
<dbReference type="Proteomes" id="UP001530377">
    <property type="component" value="Unassembled WGS sequence"/>
</dbReference>
<evidence type="ECO:0000256" key="5">
    <source>
        <dbReference type="SAM" id="Phobius"/>
    </source>
</evidence>
<dbReference type="SUPFAM" id="SSF103481">
    <property type="entry name" value="Multidrug resistance efflux transporter EmrE"/>
    <property type="match status" value="1"/>
</dbReference>
<feature type="chain" id="PRO_5044880319" evidence="6">
    <location>
        <begin position="20"/>
        <end position="442"/>
    </location>
</feature>
<feature type="transmembrane region" description="Helical" evidence="5">
    <location>
        <begin position="101"/>
        <end position="123"/>
    </location>
</feature>
<comment type="caution">
    <text evidence="7">The sequence shown here is derived from an EMBL/GenBank/DDBJ whole genome shotgun (WGS) entry which is preliminary data.</text>
</comment>
<evidence type="ECO:0000256" key="2">
    <source>
        <dbReference type="ARBA" id="ARBA00022692"/>
    </source>
</evidence>
<dbReference type="EMBL" id="JALLPB020000134">
    <property type="protein sequence ID" value="KAL3816751.1"/>
    <property type="molecule type" value="Genomic_DNA"/>
</dbReference>
<keyword evidence="3 5" id="KW-1133">Transmembrane helix</keyword>
<dbReference type="GO" id="GO:0016020">
    <property type="term" value="C:membrane"/>
    <property type="evidence" value="ECO:0007669"/>
    <property type="project" value="UniProtKB-SubCell"/>
</dbReference>
<sequence>MAVRLSLLAKSFCVGGGEAATRVDVDPLVFQTYKAVTVFFTSAFFIWVNNILVDRCSTSSSEKCNVKWTFDDFTPWAFFSAILWVPGGTAGVYAIRRAGLAVSNAIWSCVIVILSFIWGVFIFRERQKSTAGAIISVALLCAGLCGISYFSSIEVEMKNEWRGQEQMQTRNVEQSGTLACESTPLWEKGDNENVSLDLRHFPHSGIPPHCHQTIDLHLPSFPATSNEHAYHVSKYHLGLCMAVVNGVLASTMMVPLHYAPPNSTHGMGYSLSLGIAAVLTVLLFWILRLMRLSLGNFIYHSSWPGDGNECREANMTWQLLQKIAKDSFCEGYQQLPSFHINVMWKAGLTSGVLYSLGNLFGIISIQKLGNFMGYSLNQSSMIISGELADIIYFKCDRLEISVQSNLECLLGRISVFRLMGDILLQRNTRNYQYYRIFGVILR</sequence>
<evidence type="ECO:0000256" key="4">
    <source>
        <dbReference type="ARBA" id="ARBA00023136"/>
    </source>
</evidence>
<feature type="non-terminal residue" evidence="7">
    <location>
        <position position="442"/>
    </location>
</feature>
<dbReference type="InterPro" id="IPR010651">
    <property type="entry name" value="Sugar_transport"/>
</dbReference>
<evidence type="ECO:0000313" key="7">
    <source>
        <dbReference type="EMBL" id="KAL3816751.1"/>
    </source>
</evidence>
<dbReference type="PANTHER" id="PTHR16119:SF17">
    <property type="entry name" value="TRANSMEMBRANE PROTEIN 144"/>
    <property type="match status" value="1"/>
</dbReference>
<dbReference type="PANTHER" id="PTHR16119">
    <property type="entry name" value="TRANSMEMBRANE PROTEIN 144"/>
    <property type="match status" value="1"/>
</dbReference>
<keyword evidence="4 5" id="KW-0472">Membrane</keyword>
<feature type="transmembrane region" description="Helical" evidence="5">
    <location>
        <begin position="268"/>
        <end position="287"/>
    </location>
</feature>
<name>A0ABD3RWZ3_9STRA</name>
<keyword evidence="8" id="KW-1185">Reference proteome</keyword>
<feature type="transmembrane region" description="Helical" evidence="5">
    <location>
        <begin position="235"/>
        <end position="256"/>
    </location>
</feature>